<dbReference type="GO" id="GO:0005737">
    <property type="term" value="C:cytoplasm"/>
    <property type="evidence" value="ECO:0007669"/>
    <property type="project" value="UniProtKB-SubCell"/>
</dbReference>
<dbReference type="AlphaFoldDB" id="I4YD69"/>
<evidence type="ECO:0000256" key="5">
    <source>
        <dbReference type="ARBA" id="ARBA00022692"/>
    </source>
</evidence>
<dbReference type="InParanoid" id="I4YD69"/>
<evidence type="ECO:0000256" key="11">
    <source>
        <dbReference type="SAM" id="MobiDB-lite"/>
    </source>
</evidence>
<dbReference type="GO" id="GO:0031965">
    <property type="term" value="C:nuclear membrane"/>
    <property type="evidence" value="ECO:0007669"/>
    <property type="project" value="UniProtKB-SubCell"/>
</dbReference>
<sequence>MTRQTASKRSWCPPPDQITYRELLRFEERLKQNATALRKRRRRYECKIKVFLLFLISTSAVLAWNVIDKQNSSRYVPHCNRALRSFNMALNMRLMSPSTPFSLFRRPAKAAKVASQQRQKAMSSLPPTTNPRGELVFSHRVDKSFRDGYDKYRAAFERKRTQALAAKNTSKMPQVNVNIPRQTAPHNRNESFSFLLNDKAAKQ</sequence>
<evidence type="ECO:0000256" key="1">
    <source>
        <dbReference type="ARBA" id="ARBA00004232"/>
    </source>
</evidence>
<organism evidence="13 14">
    <name type="scientific">Wallemia mellicola (strain ATCC MYA-4683 / CBS 633.66)</name>
    <name type="common">Wallemia sebi (CBS 633.66)</name>
    <dbReference type="NCBI Taxonomy" id="671144"/>
    <lineage>
        <taxon>Eukaryota</taxon>
        <taxon>Fungi</taxon>
        <taxon>Dikarya</taxon>
        <taxon>Basidiomycota</taxon>
        <taxon>Wallemiomycotina</taxon>
        <taxon>Wallemiomycetes</taxon>
        <taxon>Wallemiales</taxon>
        <taxon>Wallemiaceae</taxon>
        <taxon>Wallemia</taxon>
    </lineage>
</organism>
<dbReference type="KEGG" id="wse:WALSEDRAFT_18072"/>
<dbReference type="eggNOG" id="ENOG502S2NB">
    <property type="taxonomic scope" value="Eukaryota"/>
</dbReference>
<evidence type="ECO:0000256" key="3">
    <source>
        <dbReference type="ARBA" id="ARBA00010998"/>
    </source>
</evidence>
<gene>
    <name evidence="13" type="ORF">WALSEDRAFT_18072</name>
</gene>
<dbReference type="EMBL" id="JH668230">
    <property type="protein sequence ID" value="EIM21911.1"/>
    <property type="molecule type" value="Genomic_DNA"/>
</dbReference>
<dbReference type="STRING" id="671144.I4YD69"/>
<reference evidence="13 14" key="1">
    <citation type="journal article" date="2012" name="Fungal Genet. Biol.">
        <title>The genome of the xerotolerant mold Wallemia sebi reveals adaptations to osmotic stress and suggests cryptic sexual reproduction.</title>
        <authorList>
            <person name="Padamsee M."/>
            <person name="Kumar T.K.A."/>
            <person name="Riley R."/>
            <person name="Binder M."/>
            <person name="Boyd A."/>
            <person name="Calvo A.M."/>
            <person name="Furukawa K."/>
            <person name="Hesse C."/>
            <person name="Hohmann S."/>
            <person name="James T.Y."/>
            <person name="LaButti K."/>
            <person name="Lapidus A."/>
            <person name="Lindquist E."/>
            <person name="Lucas S."/>
            <person name="Miller K."/>
            <person name="Shantappa S."/>
            <person name="Grigoriev I.V."/>
            <person name="Hibbett D.S."/>
            <person name="McLaughlin D.J."/>
            <person name="Spatafora J.W."/>
            <person name="Aime M.C."/>
        </authorList>
    </citation>
    <scope>NUCLEOTIDE SEQUENCE [LARGE SCALE GENOMIC DNA]</scope>
    <source>
        <strain evidence="14">ATCC MYA-4683 / CBS 633.66</strain>
    </source>
</reference>
<evidence type="ECO:0000256" key="6">
    <source>
        <dbReference type="ARBA" id="ARBA00022989"/>
    </source>
</evidence>
<proteinExistence type="inferred from homology"/>
<evidence type="ECO:0000256" key="2">
    <source>
        <dbReference type="ARBA" id="ARBA00004496"/>
    </source>
</evidence>
<keyword evidence="9" id="KW-0539">Nucleus</keyword>
<evidence type="ECO:0000256" key="8">
    <source>
        <dbReference type="ARBA" id="ARBA00023136"/>
    </source>
</evidence>
<evidence type="ECO:0000313" key="13">
    <source>
        <dbReference type="EMBL" id="EIM21911.1"/>
    </source>
</evidence>
<dbReference type="OMA" id="YSERITY"/>
<dbReference type="GO" id="GO:0006629">
    <property type="term" value="P:lipid metabolic process"/>
    <property type="evidence" value="ECO:0007669"/>
    <property type="project" value="UniProtKB-KW"/>
</dbReference>
<evidence type="ECO:0000256" key="7">
    <source>
        <dbReference type="ARBA" id="ARBA00023098"/>
    </source>
</evidence>
<keyword evidence="5 12" id="KW-0812">Transmembrane</keyword>
<dbReference type="OrthoDB" id="5599171at2759"/>
<keyword evidence="14" id="KW-1185">Reference proteome</keyword>
<feature type="region of interest" description="Disordered" evidence="11">
    <location>
        <begin position="165"/>
        <end position="203"/>
    </location>
</feature>
<evidence type="ECO:0000256" key="12">
    <source>
        <dbReference type="SAM" id="Phobius"/>
    </source>
</evidence>
<keyword evidence="6 12" id="KW-1133">Transmembrane helix</keyword>
<comment type="similarity">
    <text evidence="3">Belongs to the CNEP1R1 family.</text>
</comment>
<dbReference type="RefSeq" id="XP_006958025.1">
    <property type="nucleotide sequence ID" value="XM_006957963.1"/>
</dbReference>
<dbReference type="HOGENOM" id="CLU_1112063_0_0_1"/>
<feature type="compositionally biased region" description="Polar residues" evidence="11">
    <location>
        <begin position="167"/>
        <end position="194"/>
    </location>
</feature>
<comment type="subcellular location">
    <subcellularLocation>
        <location evidence="2">Cytoplasm</location>
    </subcellularLocation>
    <subcellularLocation>
        <location evidence="1">Nucleus membrane</location>
        <topology evidence="1">Multi-pass membrane protein</topology>
    </subcellularLocation>
</comment>
<dbReference type="InterPro" id="IPR019168">
    <property type="entry name" value="NEP1-R1"/>
</dbReference>
<evidence type="ECO:0000256" key="9">
    <source>
        <dbReference type="ARBA" id="ARBA00023242"/>
    </source>
</evidence>
<dbReference type="PANTHER" id="PTHR20996:SF1">
    <property type="entry name" value="NUCLEAR ENVELOPE PHOSPHATASE-REGULATORY SUBUNIT 1"/>
    <property type="match status" value="1"/>
</dbReference>
<dbReference type="GeneID" id="18470752"/>
<keyword evidence="8 12" id="KW-0472">Membrane</keyword>
<evidence type="ECO:0000313" key="14">
    <source>
        <dbReference type="Proteomes" id="UP000005242"/>
    </source>
</evidence>
<keyword evidence="7" id="KW-0443">Lipid metabolism</keyword>
<protein>
    <recommendedName>
        <fullName evidence="10">Transmembrane protein 188</fullName>
    </recommendedName>
</protein>
<keyword evidence="4" id="KW-0963">Cytoplasm</keyword>
<dbReference type="PANTHER" id="PTHR20996">
    <property type="entry name" value="NUCLEAR ENVELOPE PHOSPHATASE-REGULATORY SUBUNIT 1"/>
    <property type="match status" value="1"/>
</dbReference>
<dbReference type="Proteomes" id="UP000005242">
    <property type="component" value="Unassembled WGS sequence"/>
</dbReference>
<name>I4YD69_WALMC</name>
<dbReference type="GO" id="GO:0071595">
    <property type="term" value="C:Nem1-Spo7 phosphatase complex"/>
    <property type="evidence" value="ECO:0007669"/>
    <property type="project" value="InterPro"/>
</dbReference>
<dbReference type="GO" id="GO:0019888">
    <property type="term" value="F:protein phosphatase regulator activity"/>
    <property type="evidence" value="ECO:0007669"/>
    <property type="project" value="InterPro"/>
</dbReference>
<evidence type="ECO:0000256" key="10">
    <source>
        <dbReference type="ARBA" id="ARBA00030458"/>
    </source>
</evidence>
<accession>I4YD69</accession>
<feature type="transmembrane region" description="Helical" evidence="12">
    <location>
        <begin position="48"/>
        <end position="67"/>
    </location>
</feature>
<evidence type="ECO:0000256" key="4">
    <source>
        <dbReference type="ARBA" id="ARBA00022490"/>
    </source>
</evidence>